<sequence length="64" mass="7747">MFKYYFEQIHNVEIWPIISLTIFMIFFLCLLLWVFTTDKGYITRMKNLPFEGGDLPESKLNNHE</sequence>
<reference evidence="2" key="1">
    <citation type="submission" date="2021-02" db="EMBL/GenBank/DDBJ databases">
        <title>Fulvivirga sp. S481 isolated from sea water.</title>
        <authorList>
            <person name="Bae S.S."/>
            <person name="Baek K."/>
        </authorList>
    </citation>
    <scope>NUCLEOTIDE SEQUENCE</scope>
    <source>
        <strain evidence="2">S481</strain>
    </source>
</reference>
<name>A0A974WJ60_9BACT</name>
<dbReference type="RefSeq" id="WP_205720819.1">
    <property type="nucleotide sequence ID" value="NZ_CP070608.1"/>
</dbReference>
<evidence type="ECO:0000313" key="2">
    <source>
        <dbReference type="EMBL" id="QSE96303.1"/>
    </source>
</evidence>
<keyword evidence="1" id="KW-1133">Transmembrane helix</keyword>
<keyword evidence="1" id="KW-0812">Transmembrane</keyword>
<evidence type="ECO:0000256" key="1">
    <source>
        <dbReference type="SAM" id="Phobius"/>
    </source>
</evidence>
<keyword evidence="1" id="KW-0472">Membrane</keyword>
<evidence type="ECO:0000313" key="3">
    <source>
        <dbReference type="Proteomes" id="UP000662783"/>
    </source>
</evidence>
<dbReference type="Proteomes" id="UP000662783">
    <property type="component" value="Chromosome"/>
</dbReference>
<dbReference type="EMBL" id="CP070608">
    <property type="protein sequence ID" value="QSE96303.1"/>
    <property type="molecule type" value="Genomic_DNA"/>
</dbReference>
<keyword evidence="3" id="KW-1185">Reference proteome</keyword>
<proteinExistence type="predicted"/>
<dbReference type="KEGG" id="fuv:JR347_11860"/>
<feature type="transmembrane region" description="Helical" evidence="1">
    <location>
        <begin position="14"/>
        <end position="36"/>
    </location>
</feature>
<gene>
    <name evidence="2" type="ORF">JR347_11860</name>
</gene>
<accession>A0A974WJ60</accession>
<organism evidence="2 3">
    <name type="scientific">Fulvivirga lutea</name>
    <dbReference type="NCBI Taxonomy" id="2810512"/>
    <lineage>
        <taxon>Bacteria</taxon>
        <taxon>Pseudomonadati</taxon>
        <taxon>Bacteroidota</taxon>
        <taxon>Cytophagia</taxon>
        <taxon>Cytophagales</taxon>
        <taxon>Fulvivirgaceae</taxon>
        <taxon>Fulvivirga</taxon>
    </lineage>
</organism>
<dbReference type="AlphaFoldDB" id="A0A974WJ60"/>
<protein>
    <submittedName>
        <fullName evidence="2">Cytochrome C oxidase Cbb3</fullName>
    </submittedName>
</protein>